<dbReference type="Proteomes" id="UP000198862">
    <property type="component" value="Unassembled WGS sequence"/>
</dbReference>
<reference evidence="2 3" key="1">
    <citation type="submission" date="2016-10" db="EMBL/GenBank/DDBJ databases">
        <authorList>
            <person name="de Groot N.N."/>
        </authorList>
    </citation>
    <scope>NUCLEOTIDE SEQUENCE [LARGE SCALE GENOMIC DNA]</scope>
    <source>
        <strain evidence="2 3">DSM 6059</strain>
    </source>
</reference>
<protein>
    <recommendedName>
        <fullName evidence="4">SH3 domain-containing protein</fullName>
    </recommendedName>
</protein>
<feature type="chain" id="PRO_5011652485" description="SH3 domain-containing protein" evidence="1">
    <location>
        <begin position="25"/>
        <end position="252"/>
    </location>
</feature>
<dbReference type="Gene3D" id="2.30.30.40">
    <property type="entry name" value="SH3 Domains"/>
    <property type="match status" value="1"/>
</dbReference>
<evidence type="ECO:0000313" key="3">
    <source>
        <dbReference type="Proteomes" id="UP000198862"/>
    </source>
</evidence>
<sequence length="252" mass="28421">MIKFKHVLQGLFFVLLSLYFKASATETGFMKVQIAEPYIELHTGHGRGYPIFYVAENQEWITIIKQHTNWYLVLLENGKKGWVTQEALAQTLDQNGETLVLSHTDQKGFSQRQFEFATTAGVLEGASSLGVSAAWQFTANLALELQYTEALGNVSENKITSIALTHQAFPHWRFSPYVSLGAGIINTKPRSPLIGHSDENRKSDTLAAAVGVKTYLMRNFVLTLEYKNYRALTTRDNTEELEEWKAGFAVFF</sequence>
<dbReference type="RefSeq" id="WP_091990369.1">
    <property type="nucleotide sequence ID" value="NZ_FOLO01000061.1"/>
</dbReference>
<proteinExistence type="predicted"/>
<name>A0A1I1SV06_9GAMM</name>
<evidence type="ECO:0000313" key="2">
    <source>
        <dbReference type="EMBL" id="SFD47743.1"/>
    </source>
</evidence>
<dbReference type="EMBL" id="FOLO01000061">
    <property type="protein sequence ID" value="SFD47743.1"/>
    <property type="molecule type" value="Genomic_DNA"/>
</dbReference>
<evidence type="ECO:0000256" key="1">
    <source>
        <dbReference type="SAM" id="SignalP"/>
    </source>
</evidence>
<dbReference type="SUPFAM" id="SSF56925">
    <property type="entry name" value="OMPA-like"/>
    <property type="match status" value="1"/>
</dbReference>
<evidence type="ECO:0008006" key="4">
    <source>
        <dbReference type="Google" id="ProtNLM"/>
    </source>
</evidence>
<keyword evidence="3" id="KW-1185">Reference proteome</keyword>
<feature type="signal peptide" evidence="1">
    <location>
        <begin position="1"/>
        <end position="24"/>
    </location>
</feature>
<dbReference type="Gene3D" id="2.40.160.20">
    <property type="match status" value="1"/>
</dbReference>
<dbReference type="InterPro" id="IPR011250">
    <property type="entry name" value="OMP/PagP_B-barrel"/>
</dbReference>
<gene>
    <name evidence="2" type="ORF">SAMN02745724_04629</name>
</gene>
<accession>A0A1I1SV06</accession>
<dbReference type="AlphaFoldDB" id="A0A1I1SV06"/>
<dbReference type="STRING" id="1123010.SAMN02745724_04629"/>
<keyword evidence="1" id="KW-0732">Signal</keyword>
<dbReference type="OrthoDB" id="9148835at2"/>
<organism evidence="2 3">
    <name type="scientific">Pseudoalteromonas denitrificans DSM 6059</name>
    <dbReference type="NCBI Taxonomy" id="1123010"/>
    <lineage>
        <taxon>Bacteria</taxon>
        <taxon>Pseudomonadati</taxon>
        <taxon>Pseudomonadota</taxon>
        <taxon>Gammaproteobacteria</taxon>
        <taxon>Alteromonadales</taxon>
        <taxon>Pseudoalteromonadaceae</taxon>
        <taxon>Pseudoalteromonas</taxon>
    </lineage>
</organism>